<dbReference type="EMBL" id="CP027226">
    <property type="protein sequence ID" value="AVM42066.1"/>
    <property type="molecule type" value="Genomic_DNA"/>
</dbReference>
<dbReference type="InterPro" id="IPR003173">
    <property type="entry name" value="PC4_C"/>
</dbReference>
<proteinExistence type="predicted"/>
<feature type="domain" description="Transcriptional coactivator p15 (PC4) C-terminal" evidence="1">
    <location>
        <begin position="24"/>
        <end position="70"/>
    </location>
</feature>
<evidence type="ECO:0000313" key="2">
    <source>
        <dbReference type="EMBL" id="AVM42066.1"/>
    </source>
</evidence>
<protein>
    <recommendedName>
        <fullName evidence="1">Transcriptional coactivator p15 (PC4) C-terminal domain-containing protein</fullName>
    </recommendedName>
</protein>
<gene>
    <name evidence="2" type="ORF">C5Q98_01935</name>
</gene>
<dbReference type="Proteomes" id="UP000237947">
    <property type="component" value="Chromosome"/>
</dbReference>
<dbReference type="OrthoDB" id="7067273at2"/>
<dbReference type="InterPro" id="IPR017154">
    <property type="entry name" value="PC4-like"/>
</dbReference>
<dbReference type="PIRSF" id="PIRSF037246">
    <property type="entry name" value="UCP037246"/>
    <property type="match status" value="1"/>
</dbReference>
<evidence type="ECO:0000313" key="3">
    <source>
        <dbReference type="Proteomes" id="UP000237947"/>
    </source>
</evidence>
<dbReference type="KEGG" id="fsa:C5Q98_01935"/>
<evidence type="ECO:0000259" key="1">
    <source>
        <dbReference type="Pfam" id="PF02229"/>
    </source>
</evidence>
<reference evidence="3" key="1">
    <citation type="submission" date="2018-02" db="EMBL/GenBank/DDBJ databases">
        <authorList>
            <person name="Holder M.E."/>
            <person name="Ajami N.J."/>
            <person name="Petrosino J.F."/>
        </authorList>
    </citation>
    <scope>NUCLEOTIDE SEQUENCE [LARGE SCALE GENOMIC DNA]</scope>
    <source>
        <strain evidence="3">CCUG 47711</strain>
    </source>
</reference>
<sequence length="83" mass="9495">MAEKKEFKFEIKKQLGVLSSGRSGWNREVNVVSWNDANPKIDIRDWSEDHSRMSKGISMTAEEIAVLLEILEEIDPYEEVGAL</sequence>
<dbReference type="AlphaFoldDB" id="A0A2S0KM14"/>
<organism evidence="2 3">
    <name type="scientific">Fastidiosipila sanguinis</name>
    <dbReference type="NCBI Taxonomy" id="236753"/>
    <lineage>
        <taxon>Bacteria</taxon>
        <taxon>Bacillati</taxon>
        <taxon>Bacillota</taxon>
        <taxon>Clostridia</taxon>
        <taxon>Eubacteriales</taxon>
        <taxon>Oscillospiraceae</taxon>
        <taxon>Fastidiosipila</taxon>
    </lineage>
</organism>
<keyword evidence="3" id="KW-1185">Reference proteome</keyword>
<dbReference type="Pfam" id="PF02229">
    <property type="entry name" value="PC4"/>
    <property type="match status" value="1"/>
</dbReference>
<accession>A0A2S0KM14</accession>
<name>A0A2S0KM14_9FIRM</name>
<dbReference type="Gene3D" id="2.30.31.70">
    <property type="match status" value="1"/>
</dbReference>
<dbReference type="RefSeq" id="WP_106012052.1">
    <property type="nucleotide sequence ID" value="NZ_CP027226.1"/>
</dbReference>
<dbReference type="GO" id="GO:0003677">
    <property type="term" value="F:DNA binding"/>
    <property type="evidence" value="ECO:0007669"/>
    <property type="project" value="InterPro"/>
</dbReference>
<dbReference type="GO" id="GO:0006355">
    <property type="term" value="P:regulation of DNA-templated transcription"/>
    <property type="evidence" value="ECO:0007669"/>
    <property type="project" value="InterPro"/>
</dbReference>